<name>A0A2T4JUH6_9RHOB</name>
<comment type="similarity">
    <text evidence="1">Belongs to the peptidase S33 family.</text>
</comment>
<keyword evidence="2 5" id="KW-0378">Hydrolase</keyword>
<dbReference type="InterPro" id="IPR002410">
    <property type="entry name" value="Peptidase_S33"/>
</dbReference>
<dbReference type="EMBL" id="PZKG01000046">
    <property type="protein sequence ID" value="PTE21562.1"/>
    <property type="molecule type" value="Genomic_DNA"/>
</dbReference>
<feature type="chain" id="PRO_5015653693" evidence="3">
    <location>
        <begin position="24"/>
        <end position="321"/>
    </location>
</feature>
<keyword evidence="6" id="KW-1185">Reference proteome</keyword>
<evidence type="ECO:0000313" key="5">
    <source>
        <dbReference type="EMBL" id="PTE21562.1"/>
    </source>
</evidence>
<proteinExistence type="inferred from homology"/>
<protein>
    <submittedName>
        <fullName evidence="5">Alpha/beta hydrolase</fullName>
    </submittedName>
</protein>
<dbReference type="Proteomes" id="UP000241010">
    <property type="component" value="Unassembled WGS sequence"/>
</dbReference>
<dbReference type="AlphaFoldDB" id="A0A2T4JUH6"/>
<dbReference type="SUPFAM" id="SSF53474">
    <property type="entry name" value="alpha/beta-Hydrolases"/>
    <property type="match status" value="1"/>
</dbReference>
<evidence type="ECO:0000313" key="6">
    <source>
        <dbReference type="Proteomes" id="UP000241010"/>
    </source>
</evidence>
<dbReference type="PRINTS" id="PR00111">
    <property type="entry name" value="ABHYDROLASE"/>
</dbReference>
<dbReference type="PANTHER" id="PTHR43433:SF5">
    <property type="entry name" value="AB HYDROLASE-1 DOMAIN-CONTAINING PROTEIN"/>
    <property type="match status" value="1"/>
</dbReference>
<dbReference type="Gene3D" id="3.40.50.1820">
    <property type="entry name" value="alpha/beta hydrolase"/>
    <property type="match status" value="1"/>
</dbReference>
<dbReference type="InterPro" id="IPR050471">
    <property type="entry name" value="AB_hydrolase"/>
</dbReference>
<dbReference type="PANTHER" id="PTHR43433">
    <property type="entry name" value="HYDROLASE, ALPHA/BETA FOLD FAMILY PROTEIN"/>
    <property type="match status" value="1"/>
</dbReference>
<dbReference type="Pfam" id="PF12697">
    <property type="entry name" value="Abhydrolase_6"/>
    <property type="match status" value="1"/>
</dbReference>
<organism evidence="5 6">
    <name type="scientific">Cereibacter changlensis JA139</name>
    <dbReference type="NCBI Taxonomy" id="1188249"/>
    <lineage>
        <taxon>Bacteria</taxon>
        <taxon>Pseudomonadati</taxon>
        <taxon>Pseudomonadota</taxon>
        <taxon>Alphaproteobacteria</taxon>
        <taxon>Rhodobacterales</taxon>
        <taxon>Paracoccaceae</taxon>
        <taxon>Cereibacter</taxon>
    </lineage>
</organism>
<sequence>MTLPKLVASLVAATVVLGGCAAAVDTRASRREALAEQLYPPTGQLLQVNGRTVHAHVEGQGPDLVLIHGASGNTRDFTFKLVDQLKDRYRVIAFDRPGMGWSDDMGAEGLSPLVQADVLRAAADQLGVKNPLVLGHSYGGSVALAWGLRAPGDTAGLVIVSGASMPWPGGLGALNAVTASDFGGATIVPLLTAYVAPERTEPVVEAIFAPQAAPEGYAEYIGIGLSLRRDSFRTNAKQLSNLKPYLQLMMPNYAKLPMPVEIVHGTGDTIVPSKVHGEPLSKLIPGAHLTLLPDIGHMPQHVAAPAVIAAIDRAAARAGLR</sequence>
<keyword evidence="3" id="KW-0732">Signal</keyword>
<evidence type="ECO:0000256" key="2">
    <source>
        <dbReference type="ARBA" id="ARBA00022801"/>
    </source>
</evidence>
<dbReference type="InterPro" id="IPR029058">
    <property type="entry name" value="AB_hydrolase_fold"/>
</dbReference>
<accession>A0A2T4JUH6</accession>
<dbReference type="GO" id="GO:0006508">
    <property type="term" value="P:proteolysis"/>
    <property type="evidence" value="ECO:0007669"/>
    <property type="project" value="InterPro"/>
</dbReference>
<dbReference type="PRINTS" id="PR00793">
    <property type="entry name" value="PROAMNOPTASE"/>
</dbReference>
<reference evidence="5 6" key="1">
    <citation type="submission" date="2018-03" db="EMBL/GenBank/DDBJ databases">
        <title>Cereibacter changlensis.</title>
        <authorList>
            <person name="Meyer T.E."/>
            <person name="Miller S."/>
            <person name="Lodha T."/>
            <person name="Gandham S."/>
            <person name="Chintalapati S."/>
            <person name="Chintalapati V.R."/>
        </authorList>
    </citation>
    <scope>NUCLEOTIDE SEQUENCE [LARGE SCALE GENOMIC DNA]</scope>
    <source>
        <strain evidence="5 6">JA139</strain>
    </source>
</reference>
<evidence type="ECO:0000256" key="3">
    <source>
        <dbReference type="SAM" id="SignalP"/>
    </source>
</evidence>
<dbReference type="RefSeq" id="WP_107664075.1">
    <property type="nucleotide sequence ID" value="NZ_PZKG01000046.1"/>
</dbReference>
<comment type="caution">
    <text evidence="5">The sequence shown here is derived from an EMBL/GenBank/DDBJ whole genome shotgun (WGS) entry which is preliminary data.</text>
</comment>
<feature type="signal peptide" evidence="3">
    <location>
        <begin position="1"/>
        <end position="23"/>
    </location>
</feature>
<dbReference type="GO" id="GO:0008233">
    <property type="term" value="F:peptidase activity"/>
    <property type="evidence" value="ECO:0007669"/>
    <property type="project" value="InterPro"/>
</dbReference>
<dbReference type="PROSITE" id="PS51257">
    <property type="entry name" value="PROKAR_LIPOPROTEIN"/>
    <property type="match status" value="1"/>
</dbReference>
<feature type="domain" description="AB hydrolase-1" evidence="4">
    <location>
        <begin position="64"/>
        <end position="310"/>
    </location>
</feature>
<evidence type="ECO:0000256" key="1">
    <source>
        <dbReference type="ARBA" id="ARBA00010088"/>
    </source>
</evidence>
<evidence type="ECO:0000259" key="4">
    <source>
        <dbReference type="Pfam" id="PF12697"/>
    </source>
</evidence>
<dbReference type="OrthoDB" id="9815441at2"/>
<dbReference type="InterPro" id="IPR000073">
    <property type="entry name" value="AB_hydrolase_1"/>
</dbReference>
<gene>
    <name evidence="5" type="ORF">C5F48_11585</name>
</gene>